<dbReference type="RefSeq" id="XP_062678876.1">
    <property type="nucleotide sequence ID" value="XM_062828949.1"/>
</dbReference>
<dbReference type="EMBL" id="JAUEPP010000007">
    <property type="protein sequence ID" value="KAK3339516.1"/>
    <property type="molecule type" value="Genomic_DNA"/>
</dbReference>
<proteinExistence type="predicted"/>
<evidence type="ECO:0000313" key="3">
    <source>
        <dbReference type="Proteomes" id="UP001278500"/>
    </source>
</evidence>
<keyword evidence="3" id="KW-1185">Reference proteome</keyword>
<sequence>MVVRLNRLLPRNGLFWRYYGFNSSILSPERRSEVVFQALELLVWEAHPDEDLKITSRQAKDTIEQLLVEVVDAATRFADTFAVPPNSWESRHLAAQGISDPITREVSDANAEEQRSFIERAHPTTRLGKELSLNVFAALFVAIVDAREIFLADERLAHQDPSRHSPLAQAVDRFKAAAWWWYKAKVPTDEQVVEEGEDSDDEIEDEEDEDGIEE</sequence>
<feature type="compositionally biased region" description="Acidic residues" evidence="1">
    <location>
        <begin position="191"/>
        <end position="214"/>
    </location>
</feature>
<comment type="caution">
    <text evidence="2">The sequence shown here is derived from an EMBL/GenBank/DDBJ whole genome shotgun (WGS) entry which is preliminary data.</text>
</comment>
<evidence type="ECO:0000313" key="2">
    <source>
        <dbReference type="EMBL" id="KAK3339516.1"/>
    </source>
</evidence>
<dbReference type="AlphaFoldDB" id="A0AAE0MP90"/>
<reference evidence="2" key="2">
    <citation type="submission" date="2023-06" db="EMBL/GenBank/DDBJ databases">
        <authorList>
            <consortium name="Lawrence Berkeley National Laboratory"/>
            <person name="Haridas S."/>
            <person name="Hensen N."/>
            <person name="Bonometti L."/>
            <person name="Westerberg I."/>
            <person name="Brannstrom I.O."/>
            <person name="Guillou S."/>
            <person name="Cros-Aarteil S."/>
            <person name="Calhoun S."/>
            <person name="Kuo A."/>
            <person name="Mondo S."/>
            <person name="Pangilinan J."/>
            <person name="Riley R."/>
            <person name="Labutti K."/>
            <person name="Andreopoulos B."/>
            <person name="Lipzen A."/>
            <person name="Chen C."/>
            <person name="Yanf M."/>
            <person name="Daum C."/>
            <person name="Ng V."/>
            <person name="Clum A."/>
            <person name="Steindorff A."/>
            <person name="Ohm R."/>
            <person name="Martin F."/>
            <person name="Silar P."/>
            <person name="Natvig D."/>
            <person name="Lalanne C."/>
            <person name="Gautier V."/>
            <person name="Ament-Velasquez S.L."/>
            <person name="Kruys A."/>
            <person name="Hutchinson M.I."/>
            <person name="Powell A.J."/>
            <person name="Barry K."/>
            <person name="Miller A.N."/>
            <person name="Grigoriev I.V."/>
            <person name="Debuchy R."/>
            <person name="Gladieux P."/>
            <person name="Thoren M.H."/>
            <person name="Johannesson H."/>
        </authorList>
    </citation>
    <scope>NUCLEOTIDE SEQUENCE</scope>
    <source>
        <strain evidence="2">CBS 560.94</strain>
    </source>
</reference>
<gene>
    <name evidence="2" type="ORF">B0H65DRAFT_531828</name>
</gene>
<protein>
    <submittedName>
        <fullName evidence="2">Uncharacterized protein</fullName>
    </submittedName>
</protein>
<accession>A0AAE0MP90</accession>
<evidence type="ECO:0000256" key="1">
    <source>
        <dbReference type="SAM" id="MobiDB-lite"/>
    </source>
</evidence>
<name>A0AAE0MP90_9PEZI</name>
<organism evidence="2 3">
    <name type="scientific">Neurospora tetraspora</name>
    <dbReference type="NCBI Taxonomy" id="94610"/>
    <lineage>
        <taxon>Eukaryota</taxon>
        <taxon>Fungi</taxon>
        <taxon>Dikarya</taxon>
        <taxon>Ascomycota</taxon>
        <taxon>Pezizomycotina</taxon>
        <taxon>Sordariomycetes</taxon>
        <taxon>Sordariomycetidae</taxon>
        <taxon>Sordariales</taxon>
        <taxon>Sordariaceae</taxon>
        <taxon>Neurospora</taxon>
    </lineage>
</organism>
<feature type="region of interest" description="Disordered" evidence="1">
    <location>
        <begin position="190"/>
        <end position="214"/>
    </location>
</feature>
<dbReference type="Proteomes" id="UP001278500">
    <property type="component" value="Unassembled WGS sequence"/>
</dbReference>
<dbReference type="GeneID" id="87866103"/>
<reference evidence="2" key="1">
    <citation type="journal article" date="2023" name="Mol. Phylogenet. Evol.">
        <title>Genome-scale phylogeny and comparative genomics of the fungal order Sordariales.</title>
        <authorList>
            <person name="Hensen N."/>
            <person name="Bonometti L."/>
            <person name="Westerberg I."/>
            <person name="Brannstrom I.O."/>
            <person name="Guillou S."/>
            <person name="Cros-Aarteil S."/>
            <person name="Calhoun S."/>
            <person name="Haridas S."/>
            <person name="Kuo A."/>
            <person name="Mondo S."/>
            <person name="Pangilinan J."/>
            <person name="Riley R."/>
            <person name="LaButti K."/>
            <person name="Andreopoulos B."/>
            <person name="Lipzen A."/>
            <person name="Chen C."/>
            <person name="Yan M."/>
            <person name="Daum C."/>
            <person name="Ng V."/>
            <person name="Clum A."/>
            <person name="Steindorff A."/>
            <person name="Ohm R.A."/>
            <person name="Martin F."/>
            <person name="Silar P."/>
            <person name="Natvig D.O."/>
            <person name="Lalanne C."/>
            <person name="Gautier V."/>
            <person name="Ament-Velasquez S.L."/>
            <person name="Kruys A."/>
            <person name="Hutchinson M.I."/>
            <person name="Powell A.J."/>
            <person name="Barry K."/>
            <person name="Miller A.N."/>
            <person name="Grigoriev I.V."/>
            <person name="Debuchy R."/>
            <person name="Gladieux P."/>
            <person name="Hiltunen Thoren M."/>
            <person name="Johannesson H."/>
        </authorList>
    </citation>
    <scope>NUCLEOTIDE SEQUENCE</scope>
    <source>
        <strain evidence="2">CBS 560.94</strain>
    </source>
</reference>